<dbReference type="InterPro" id="IPR004088">
    <property type="entry name" value="KH_dom_type_1"/>
</dbReference>
<proteinExistence type="predicted"/>
<dbReference type="Proteomes" id="UP000198341">
    <property type="component" value="Chromosome 14"/>
</dbReference>
<evidence type="ECO:0000256" key="1">
    <source>
        <dbReference type="ARBA" id="ARBA00004123"/>
    </source>
</evidence>
<dbReference type="GO" id="GO:0071038">
    <property type="term" value="P:TRAMP-dependent tRNA surveillance pathway"/>
    <property type="evidence" value="ECO:0007669"/>
    <property type="project" value="TreeGrafter"/>
</dbReference>
<dbReference type="STRING" id="41875.K8F4Q2"/>
<dbReference type="PANTHER" id="PTHR21321:SF4">
    <property type="entry name" value="EXOSOME COMPLEX COMPONENT RRP4"/>
    <property type="match status" value="1"/>
</dbReference>
<dbReference type="KEGG" id="bpg:Bathy14g02120"/>
<dbReference type="GO" id="GO:0003723">
    <property type="term" value="F:RNA binding"/>
    <property type="evidence" value="ECO:0007669"/>
    <property type="project" value="UniProtKB-KW"/>
</dbReference>
<dbReference type="EMBL" id="FO082265">
    <property type="protein sequence ID" value="CCO19795.1"/>
    <property type="molecule type" value="Genomic_DNA"/>
</dbReference>
<reference evidence="5 6" key="1">
    <citation type="submission" date="2011-10" db="EMBL/GenBank/DDBJ databases">
        <authorList>
            <person name="Genoscope - CEA"/>
        </authorList>
    </citation>
    <scope>NUCLEOTIDE SEQUENCE [LARGE SCALE GENOMIC DNA]</scope>
    <source>
        <strain evidence="5 6">RCC 1105</strain>
    </source>
</reference>
<dbReference type="InterPro" id="IPR026699">
    <property type="entry name" value="Exosome_RNA_bind1/RRP40/RRP4"/>
</dbReference>
<keyword evidence="3" id="KW-0694">RNA-binding</keyword>
<dbReference type="Gene3D" id="3.30.1370.10">
    <property type="entry name" value="K Homology domain, type 1"/>
    <property type="match status" value="1"/>
</dbReference>
<keyword evidence="6" id="KW-1185">Reference proteome</keyword>
<sequence>MFTSKKKCNEVYLPIEGDIILGIVAEKSSSHLLIDCKAKKLAKLLVMNSARDLLLKSDRIQIGTVLCCRVQTIGYKCTSFTVSCSQSAATHALLQKGFIFQVLPLVARMLLHSKDVLTKSINISHPLEIAVGYNGLIWFHSRPSVTEMQFLLLISKYYAQ</sequence>
<dbReference type="OrthoDB" id="340500at2759"/>
<dbReference type="GO" id="GO:0000176">
    <property type="term" value="C:nuclear exosome (RNase complex)"/>
    <property type="evidence" value="ECO:0007669"/>
    <property type="project" value="TreeGrafter"/>
</dbReference>
<feature type="domain" description="K Homology" evidence="4">
    <location>
        <begin position="97"/>
        <end position="142"/>
    </location>
</feature>
<dbReference type="GO" id="GO:0071051">
    <property type="term" value="P:poly(A)-dependent snoRNA 3'-end processing"/>
    <property type="evidence" value="ECO:0007669"/>
    <property type="project" value="TreeGrafter"/>
</dbReference>
<dbReference type="GO" id="GO:0000467">
    <property type="term" value="P:exonucleolytic trimming to generate mature 3'-end of 5.8S rRNA from tricistronic rRNA transcript (SSU-rRNA, 5.8S rRNA, LSU-rRNA)"/>
    <property type="evidence" value="ECO:0007669"/>
    <property type="project" value="TreeGrafter"/>
</dbReference>
<dbReference type="RefSeq" id="XP_007509338.1">
    <property type="nucleotide sequence ID" value="XM_007509276.1"/>
</dbReference>
<dbReference type="GO" id="GO:0000177">
    <property type="term" value="C:cytoplasmic exosome (RNase complex)"/>
    <property type="evidence" value="ECO:0007669"/>
    <property type="project" value="TreeGrafter"/>
</dbReference>
<evidence type="ECO:0000313" key="5">
    <source>
        <dbReference type="EMBL" id="CCO19795.1"/>
    </source>
</evidence>
<dbReference type="GO" id="GO:0034475">
    <property type="term" value="P:U4 snRNA 3'-end processing"/>
    <property type="evidence" value="ECO:0007669"/>
    <property type="project" value="TreeGrafter"/>
</dbReference>
<gene>
    <name evidence="5" type="ordered locus">Bathy14g02120</name>
</gene>
<dbReference type="GO" id="GO:0071035">
    <property type="term" value="P:nuclear polyadenylation-dependent rRNA catabolic process"/>
    <property type="evidence" value="ECO:0007669"/>
    <property type="project" value="TreeGrafter"/>
</dbReference>
<keyword evidence="2" id="KW-0271">Exosome</keyword>
<name>K8F4Q2_9CHLO</name>
<evidence type="ECO:0000259" key="4">
    <source>
        <dbReference type="Pfam" id="PF15985"/>
    </source>
</evidence>
<protein>
    <recommendedName>
        <fullName evidence="4">K Homology domain-containing protein</fullName>
    </recommendedName>
</protein>
<dbReference type="InterPro" id="IPR036612">
    <property type="entry name" value="KH_dom_type_1_sf"/>
</dbReference>
<dbReference type="GeneID" id="19011997"/>
<dbReference type="PANTHER" id="PTHR21321">
    <property type="entry name" value="PNAS-3 RELATED"/>
    <property type="match status" value="1"/>
</dbReference>
<dbReference type="GO" id="GO:0071034">
    <property type="term" value="P:CUT catabolic process"/>
    <property type="evidence" value="ECO:0007669"/>
    <property type="project" value="TreeGrafter"/>
</dbReference>
<evidence type="ECO:0000313" key="6">
    <source>
        <dbReference type="Proteomes" id="UP000198341"/>
    </source>
</evidence>
<dbReference type="SUPFAM" id="SSF50249">
    <property type="entry name" value="Nucleic acid-binding proteins"/>
    <property type="match status" value="1"/>
</dbReference>
<organism evidence="5 6">
    <name type="scientific">Bathycoccus prasinos</name>
    <dbReference type="NCBI Taxonomy" id="41875"/>
    <lineage>
        <taxon>Eukaryota</taxon>
        <taxon>Viridiplantae</taxon>
        <taxon>Chlorophyta</taxon>
        <taxon>Mamiellophyceae</taxon>
        <taxon>Mamiellales</taxon>
        <taxon>Bathycoccaceae</taxon>
        <taxon>Bathycoccus</taxon>
    </lineage>
</organism>
<dbReference type="AlphaFoldDB" id="K8F4Q2"/>
<accession>K8F4Q2</accession>
<dbReference type="InterPro" id="IPR012340">
    <property type="entry name" value="NA-bd_OB-fold"/>
</dbReference>
<evidence type="ECO:0000256" key="2">
    <source>
        <dbReference type="ARBA" id="ARBA00022835"/>
    </source>
</evidence>
<dbReference type="SUPFAM" id="SSF54791">
    <property type="entry name" value="Eukaryotic type KH-domain (KH-domain type I)"/>
    <property type="match status" value="1"/>
</dbReference>
<comment type="subcellular location">
    <subcellularLocation>
        <location evidence="1">Nucleus</location>
    </subcellularLocation>
</comment>
<dbReference type="Pfam" id="PF15985">
    <property type="entry name" value="KH_6"/>
    <property type="match status" value="1"/>
</dbReference>
<evidence type="ECO:0000256" key="3">
    <source>
        <dbReference type="ARBA" id="ARBA00022884"/>
    </source>
</evidence>